<dbReference type="InterPro" id="IPR034294">
    <property type="entry name" value="Aquaporin_transptr"/>
</dbReference>
<evidence type="ECO:0000313" key="9">
    <source>
        <dbReference type="Proteomes" id="UP000676310"/>
    </source>
</evidence>
<dbReference type="InterPro" id="IPR023271">
    <property type="entry name" value="Aquaporin-like"/>
</dbReference>
<keyword evidence="4 7" id="KW-1133">Transmembrane helix</keyword>
<feature type="transmembrane region" description="Helical" evidence="7">
    <location>
        <begin position="228"/>
        <end position="246"/>
    </location>
</feature>
<feature type="transmembrane region" description="Helical" evidence="7">
    <location>
        <begin position="134"/>
        <end position="153"/>
    </location>
</feature>
<comment type="caution">
    <text evidence="8">The sequence shown here is derived from an EMBL/GenBank/DDBJ whole genome shotgun (WGS) entry which is preliminary data.</text>
</comment>
<dbReference type="SUPFAM" id="SSF81338">
    <property type="entry name" value="Aquaporin-like"/>
    <property type="match status" value="1"/>
</dbReference>
<evidence type="ECO:0008006" key="10">
    <source>
        <dbReference type="Google" id="ProtNLM"/>
    </source>
</evidence>
<keyword evidence="3 6" id="KW-0812">Transmembrane</keyword>
<dbReference type="OrthoDB" id="3222at2759"/>
<dbReference type="Pfam" id="PF00230">
    <property type="entry name" value="MIP"/>
    <property type="match status" value="1"/>
</dbReference>
<feature type="transmembrane region" description="Helical" evidence="7">
    <location>
        <begin position="266"/>
        <end position="285"/>
    </location>
</feature>
<evidence type="ECO:0000256" key="7">
    <source>
        <dbReference type="SAM" id="Phobius"/>
    </source>
</evidence>
<proteinExistence type="inferred from homology"/>
<sequence length="402" mass="44222">MRNYDHAVDWQSSTLGVYDDDENGIDPEVKMVGPDYESVEEFWKQQWIRSSRLLDPPTNWQPVQYEWERINQVLIFTADERSHFDWCSNFEPYVHPSHNQEGDRGLSLTTSKGHVYLLDQFREKVPLRIRNRSIAMISEFVGTFLFMLIGLGGNSAVINDAAVAAQYGGGDASADPAKILFIATVWGASVTVNAWSFFRISGGLFNPAVTMALMLIRAVPPLDGLLDIFCQLMGSILASAIAYGLLPPGALAATELGSTTTVTQGLFIEMFITAQVVVAVFMLATEKHKATFIAPVGIGLTVFACILMASTYTGAAINPARSFAVCVIQGSFPHYHWIYWVGPGLGALLATAFYHLIRKLEYWTVNPDVDDYETKVGETIRDVASRVADISNNPGASSNNDS</sequence>
<dbReference type="GeneID" id="67018066"/>
<evidence type="ECO:0000256" key="3">
    <source>
        <dbReference type="ARBA" id="ARBA00022692"/>
    </source>
</evidence>
<comment type="subcellular location">
    <subcellularLocation>
        <location evidence="1">Membrane</location>
        <topology evidence="1">Multi-pass membrane protein</topology>
    </subcellularLocation>
</comment>
<dbReference type="GO" id="GO:0015250">
    <property type="term" value="F:water channel activity"/>
    <property type="evidence" value="ECO:0007669"/>
    <property type="project" value="TreeGrafter"/>
</dbReference>
<accession>A0A8J2IAV5</accession>
<organism evidence="8 9">
    <name type="scientific">Alternaria atra</name>
    <dbReference type="NCBI Taxonomy" id="119953"/>
    <lineage>
        <taxon>Eukaryota</taxon>
        <taxon>Fungi</taxon>
        <taxon>Dikarya</taxon>
        <taxon>Ascomycota</taxon>
        <taxon>Pezizomycotina</taxon>
        <taxon>Dothideomycetes</taxon>
        <taxon>Pleosporomycetidae</taxon>
        <taxon>Pleosporales</taxon>
        <taxon>Pleosporineae</taxon>
        <taxon>Pleosporaceae</taxon>
        <taxon>Alternaria</taxon>
        <taxon>Alternaria sect. Ulocladioides</taxon>
    </lineage>
</organism>
<evidence type="ECO:0000313" key="8">
    <source>
        <dbReference type="EMBL" id="CAG5162340.1"/>
    </source>
</evidence>
<reference evidence="8" key="1">
    <citation type="submission" date="2021-05" db="EMBL/GenBank/DDBJ databases">
        <authorList>
            <person name="Stam R."/>
        </authorList>
    </citation>
    <scope>NUCLEOTIDE SEQUENCE</scope>
    <source>
        <strain evidence="8">CS162</strain>
    </source>
</reference>
<evidence type="ECO:0000256" key="4">
    <source>
        <dbReference type="ARBA" id="ARBA00022989"/>
    </source>
</evidence>
<dbReference type="PRINTS" id="PR00783">
    <property type="entry name" value="MINTRINSICP"/>
</dbReference>
<dbReference type="RefSeq" id="XP_043169758.1">
    <property type="nucleotide sequence ID" value="XM_043313823.1"/>
</dbReference>
<evidence type="ECO:0000256" key="6">
    <source>
        <dbReference type="RuleBase" id="RU000477"/>
    </source>
</evidence>
<dbReference type="AlphaFoldDB" id="A0A8J2IAV5"/>
<dbReference type="EMBL" id="CAJRGZ010000019">
    <property type="protein sequence ID" value="CAG5162340.1"/>
    <property type="molecule type" value="Genomic_DNA"/>
</dbReference>
<name>A0A8J2IAV5_9PLEO</name>
<feature type="transmembrane region" description="Helical" evidence="7">
    <location>
        <begin position="337"/>
        <end position="357"/>
    </location>
</feature>
<feature type="transmembrane region" description="Helical" evidence="7">
    <location>
        <begin position="292"/>
        <end position="317"/>
    </location>
</feature>
<dbReference type="InterPro" id="IPR000425">
    <property type="entry name" value="MIP"/>
</dbReference>
<dbReference type="Gene3D" id="1.20.1080.10">
    <property type="entry name" value="Glycerol uptake facilitator protein"/>
    <property type="match status" value="1"/>
</dbReference>
<keyword evidence="5 7" id="KW-0472">Membrane</keyword>
<dbReference type="GO" id="GO:0005886">
    <property type="term" value="C:plasma membrane"/>
    <property type="evidence" value="ECO:0007669"/>
    <property type="project" value="TreeGrafter"/>
</dbReference>
<keyword evidence="9" id="KW-1185">Reference proteome</keyword>
<protein>
    <recommendedName>
        <fullName evidence="10">Aquaporin</fullName>
    </recommendedName>
</protein>
<evidence type="ECO:0000256" key="5">
    <source>
        <dbReference type="ARBA" id="ARBA00023136"/>
    </source>
</evidence>
<dbReference type="Proteomes" id="UP000676310">
    <property type="component" value="Unassembled WGS sequence"/>
</dbReference>
<evidence type="ECO:0000256" key="2">
    <source>
        <dbReference type="ARBA" id="ARBA00006175"/>
    </source>
</evidence>
<dbReference type="PANTHER" id="PTHR19139:SF199">
    <property type="entry name" value="MIP17260P"/>
    <property type="match status" value="1"/>
</dbReference>
<comment type="similarity">
    <text evidence="2 6">Belongs to the MIP/aquaporin (TC 1.A.8) family.</text>
</comment>
<gene>
    <name evidence="8" type="ORF">ALTATR162_LOCUS6202</name>
</gene>
<keyword evidence="6" id="KW-0813">Transport</keyword>
<evidence type="ECO:0000256" key="1">
    <source>
        <dbReference type="ARBA" id="ARBA00004141"/>
    </source>
</evidence>
<dbReference type="PANTHER" id="PTHR19139">
    <property type="entry name" value="AQUAPORIN TRANSPORTER"/>
    <property type="match status" value="1"/>
</dbReference>